<proteinExistence type="predicted"/>
<accession>A0ABT3Y249</accession>
<evidence type="ECO:0000313" key="1">
    <source>
        <dbReference type="EMBL" id="MCX8532211.1"/>
    </source>
</evidence>
<dbReference type="RefSeq" id="WP_267280799.1">
    <property type="nucleotide sequence ID" value="NZ_JAOVZV010000007.1"/>
</dbReference>
<protein>
    <recommendedName>
        <fullName evidence="3">Lipoprotein</fullName>
    </recommendedName>
</protein>
<sequence length="215" mass="25406">MQRIIFLLFLLTLFSCKKQENLVIKENKDTVEYESTNWQEGFGLTHSIDLDSVWGKPVRYYISNKNLDSKALKFYLGNYRPKDEPETARLLNLITTDNDSLRPFYRWILDKTILIQDGALGEYTGVPARKYAEKFPKEFFEYMDFDQSGEKYLSWYNSIAYSGFYDFEYYKDKDGIKGNLVKTMNSNCRNCDETIKKRILKFADDCFSHEKTTSK</sequence>
<keyword evidence="2" id="KW-1185">Reference proteome</keyword>
<evidence type="ECO:0000313" key="2">
    <source>
        <dbReference type="Proteomes" id="UP001070176"/>
    </source>
</evidence>
<name>A0ABT3Y249_9FLAO</name>
<comment type="caution">
    <text evidence="1">The sequence shown here is derived from an EMBL/GenBank/DDBJ whole genome shotgun (WGS) entry which is preliminary data.</text>
</comment>
<dbReference type="EMBL" id="JAOVZV010000007">
    <property type="protein sequence ID" value="MCX8532211.1"/>
    <property type="molecule type" value="Genomic_DNA"/>
</dbReference>
<organism evidence="1 2">
    <name type="scientific">Chryseobacterium luquanense</name>
    <dbReference type="NCBI Taxonomy" id="2983766"/>
    <lineage>
        <taxon>Bacteria</taxon>
        <taxon>Pseudomonadati</taxon>
        <taxon>Bacteroidota</taxon>
        <taxon>Flavobacteriia</taxon>
        <taxon>Flavobacteriales</taxon>
        <taxon>Weeksellaceae</taxon>
        <taxon>Chryseobacterium group</taxon>
        <taxon>Chryseobacterium</taxon>
    </lineage>
</organism>
<gene>
    <name evidence="1" type="ORF">OEA66_07605</name>
</gene>
<evidence type="ECO:0008006" key="3">
    <source>
        <dbReference type="Google" id="ProtNLM"/>
    </source>
</evidence>
<reference evidence="1" key="1">
    <citation type="submission" date="2022-10" db="EMBL/GenBank/DDBJ databases">
        <title>Chryseobacterium sp. nov., a novel bacterial species.</title>
        <authorList>
            <person name="Cao Y."/>
        </authorList>
    </citation>
    <scope>NUCLEOTIDE SEQUENCE</scope>
    <source>
        <strain evidence="1">KC 927</strain>
    </source>
</reference>
<dbReference type="PROSITE" id="PS51257">
    <property type="entry name" value="PROKAR_LIPOPROTEIN"/>
    <property type="match status" value="1"/>
</dbReference>
<dbReference type="Proteomes" id="UP001070176">
    <property type="component" value="Unassembled WGS sequence"/>
</dbReference>